<keyword evidence="1" id="KW-1133">Transmembrane helix</keyword>
<proteinExistence type="predicted"/>
<evidence type="ECO:0000256" key="1">
    <source>
        <dbReference type="SAM" id="Phobius"/>
    </source>
</evidence>
<feature type="transmembrane region" description="Helical" evidence="1">
    <location>
        <begin position="12"/>
        <end position="32"/>
    </location>
</feature>
<reference evidence="2" key="2">
    <citation type="submission" date="2025-09" db="UniProtKB">
        <authorList>
            <consortium name="Ensembl"/>
        </authorList>
    </citation>
    <scope>IDENTIFICATION</scope>
</reference>
<dbReference type="Proteomes" id="UP000594220">
    <property type="component" value="Unplaced"/>
</dbReference>
<keyword evidence="3" id="KW-1185">Reference proteome</keyword>
<keyword evidence="1" id="KW-0812">Transmembrane</keyword>
<sequence>MGCFRPPSHPFFEPISMATLSCFSIIIIYFFLCTNFDVFPGTDGLVPCALHHPAESPGFSICRQLHAVSFCSQQGIIGLLRARSYRT</sequence>
<keyword evidence="1" id="KW-0472">Membrane</keyword>
<name>A0A7M4DXC5_CROPO</name>
<evidence type="ECO:0000313" key="3">
    <source>
        <dbReference type="Proteomes" id="UP000594220"/>
    </source>
</evidence>
<dbReference type="AlphaFoldDB" id="A0A7M4DXC5"/>
<evidence type="ECO:0000313" key="2">
    <source>
        <dbReference type="Ensembl" id="ENSCPRP00005001218.1"/>
    </source>
</evidence>
<organism evidence="2 3">
    <name type="scientific">Crocodylus porosus</name>
    <name type="common">Saltwater crocodile</name>
    <name type="synonym">Estuarine crocodile</name>
    <dbReference type="NCBI Taxonomy" id="8502"/>
    <lineage>
        <taxon>Eukaryota</taxon>
        <taxon>Metazoa</taxon>
        <taxon>Chordata</taxon>
        <taxon>Craniata</taxon>
        <taxon>Vertebrata</taxon>
        <taxon>Euteleostomi</taxon>
        <taxon>Archelosauria</taxon>
        <taxon>Archosauria</taxon>
        <taxon>Crocodylia</taxon>
        <taxon>Longirostres</taxon>
        <taxon>Crocodylidae</taxon>
        <taxon>Crocodylus</taxon>
    </lineage>
</organism>
<reference evidence="2" key="1">
    <citation type="submission" date="2025-08" db="UniProtKB">
        <authorList>
            <consortium name="Ensembl"/>
        </authorList>
    </citation>
    <scope>IDENTIFICATION</scope>
</reference>
<accession>A0A7M4DXC5</accession>
<protein>
    <submittedName>
        <fullName evidence="2">Uncharacterized protein</fullName>
    </submittedName>
</protein>
<dbReference type="Ensembl" id="ENSCPRT00005001424.1">
    <property type="protein sequence ID" value="ENSCPRP00005001218.1"/>
    <property type="gene ID" value="ENSCPRG00005000934.1"/>
</dbReference>